<reference evidence="3" key="1">
    <citation type="submission" date="2016-08" db="EMBL/GenBank/DDBJ databases">
        <authorList>
            <person name="Varghese N."/>
            <person name="Submissions Spin"/>
        </authorList>
    </citation>
    <scope>NUCLEOTIDE SEQUENCE [LARGE SCALE GENOMIC DNA]</scope>
    <source>
        <strain evidence="3">R-53144</strain>
    </source>
</reference>
<sequence length="196" mass="23329">MIRFQFFYICILLISFFSFAEDKNKDFNNILYEFKGYSKKTSSYHSLKDFFADNNQIYDEKNPINALFDPNTPLLSMVEHRKPYTGKAILFKKLPLDNNLNVFLFAYWDHNDQDSYYNLPTLELQIFDKSNKLISKMIVVDGAQAECSINKRTRIYKNKKFEIIESEYCIDIETDKLMTEQHKVSYYFIDDKGNIN</sequence>
<dbReference type="AlphaFoldDB" id="A0A1C4D722"/>
<dbReference type="RefSeq" id="WP_091125560.1">
    <property type="nucleotide sequence ID" value="NZ_FMBA01000061.1"/>
</dbReference>
<name>A0A1C4D722_9GAMM</name>
<gene>
    <name evidence="2" type="ORF">GA0061080_10614</name>
</gene>
<evidence type="ECO:0000313" key="2">
    <source>
        <dbReference type="EMBL" id="SCC27131.1"/>
    </source>
</evidence>
<dbReference type="Proteomes" id="UP000199698">
    <property type="component" value="Unassembled WGS sequence"/>
</dbReference>
<dbReference type="STRING" id="1798183.GA0061080_10614"/>
<keyword evidence="3" id="KW-1185">Reference proteome</keyword>
<protein>
    <submittedName>
        <fullName evidence="2">Uncharacterized protein</fullName>
    </submittedName>
</protein>
<keyword evidence="1" id="KW-0732">Signal</keyword>
<dbReference type="OrthoDB" id="7065214at2"/>
<feature type="chain" id="PRO_5008690301" evidence="1">
    <location>
        <begin position="21"/>
        <end position="196"/>
    </location>
</feature>
<dbReference type="EMBL" id="FMBA01000061">
    <property type="protein sequence ID" value="SCC27131.1"/>
    <property type="molecule type" value="Genomic_DNA"/>
</dbReference>
<organism evidence="2 3">
    <name type="scientific">Gilliamella intestini</name>
    <dbReference type="NCBI Taxonomy" id="1798183"/>
    <lineage>
        <taxon>Bacteria</taxon>
        <taxon>Pseudomonadati</taxon>
        <taxon>Pseudomonadota</taxon>
        <taxon>Gammaproteobacteria</taxon>
        <taxon>Orbales</taxon>
        <taxon>Orbaceae</taxon>
        <taxon>Gilliamella</taxon>
    </lineage>
</organism>
<accession>A0A1C4D722</accession>
<evidence type="ECO:0000313" key="3">
    <source>
        <dbReference type="Proteomes" id="UP000199698"/>
    </source>
</evidence>
<feature type="signal peptide" evidence="1">
    <location>
        <begin position="1"/>
        <end position="20"/>
    </location>
</feature>
<evidence type="ECO:0000256" key="1">
    <source>
        <dbReference type="SAM" id="SignalP"/>
    </source>
</evidence>
<proteinExistence type="predicted"/>